<evidence type="ECO:0000256" key="4">
    <source>
        <dbReference type="ARBA" id="ARBA00023002"/>
    </source>
</evidence>
<dbReference type="GO" id="GO:0004784">
    <property type="term" value="F:superoxide dismutase activity"/>
    <property type="evidence" value="ECO:0007669"/>
    <property type="project" value="UniProtKB-EC"/>
</dbReference>
<feature type="binding site" evidence="7">
    <location>
        <position position="59"/>
    </location>
    <ligand>
        <name>Mn(2+)</name>
        <dbReference type="ChEBI" id="CHEBI:29035"/>
    </ligand>
</feature>
<comment type="catalytic activity">
    <reaction evidence="6 8">
        <text>2 superoxide + 2 H(+) = H2O2 + O2</text>
        <dbReference type="Rhea" id="RHEA:20696"/>
        <dbReference type="ChEBI" id="CHEBI:15378"/>
        <dbReference type="ChEBI" id="CHEBI:15379"/>
        <dbReference type="ChEBI" id="CHEBI:16240"/>
        <dbReference type="ChEBI" id="CHEBI:18421"/>
        <dbReference type="EC" id="1.15.1.1"/>
    </reaction>
</comment>
<feature type="binding site" evidence="7">
    <location>
        <position position="111"/>
    </location>
    <ligand>
        <name>Mn(2+)</name>
        <dbReference type="ChEBI" id="CHEBI:29035"/>
    </ligand>
</feature>
<keyword evidence="4 8" id="KW-0560">Oxidoreductase</keyword>
<dbReference type="Gene3D" id="3.55.40.20">
    <property type="entry name" value="Iron/manganese superoxide dismutase, C-terminal domain"/>
    <property type="match status" value="1"/>
</dbReference>
<evidence type="ECO:0000259" key="10">
    <source>
        <dbReference type="Pfam" id="PF02777"/>
    </source>
</evidence>
<dbReference type="InterPro" id="IPR001189">
    <property type="entry name" value="Mn/Fe_SOD"/>
</dbReference>
<evidence type="ECO:0000256" key="2">
    <source>
        <dbReference type="ARBA" id="ARBA00008714"/>
    </source>
</evidence>
<keyword evidence="3 7" id="KW-0479">Metal-binding</keyword>
<keyword evidence="5" id="KW-0408">Iron</keyword>
<comment type="caution">
    <text evidence="11">The sequence shown here is derived from an EMBL/GenBank/DDBJ whole genome shotgun (WGS) entry which is preliminary data.</text>
</comment>
<proteinExistence type="inferred from homology"/>
<dbReference type="Proteomes" id="UP000232323">
    <property type="component" value="Unassembled WGS sequence"/>
</dbReference>
<feature type="binding site" evidence="7">
    <location>
        <position position="199"/>
    </location>
    <ligand>
        <name>Mn(2+)</name>
        <dbReference type="ChEBI" id="CHEBI:29035"/>
    </ligand>
</feature>
<dbReference type="InterPro" id="IPR019833">
    <property type="entry name" value="Mn/Fe_SOD_BS"/>
</dbReference>
<evidence type="ECO:0000256" key="7">
    <source>
        <dbReference type="PIRSR" id="PIRSR000349-1"/>
    </source>
</evidence>
<accession>A0A250XC94</accession>
<dbReference type="STRING" id="1157962.A0A250XC94"/>
<organism evidence="11 12">
    <name type="scientific">Chlamydomonas eustigma</name>
    <dbReference type="NCBI Taxonomy" id="1157962"/>
    <lineage>
        <taxon>Eukaryota</taxon>
        <taxon>Viridiplantae</taxon>
        <taxon>Chlorophyta</taxon>
        <taxon>core chlorophytes</taxon>
        <taxon>Chlorophyceae</taxon>
        <taxon>CS clade</taxon>
        <taxon>Chlamydomonadales</taxon>
        <taxon>Chlamydomonadaceae</taxon>
        <taxon>Chlamydomonas</taxon>
    </lineage>
</organism>
<dbReference type="EC" id="1.15.1.1" evidence="8"/>
<sequence>MAFSVASKPTACFAAGQRRPTRVSRARTVSPRAALELKPLPYATDAFEPLLSKESFDFHYGKHHRAYVDNLNKQIAGTEWETKTLEEIVVGSWANGTPTPAFNNAAQIWNHTFFWEGMTPTNGGGAPTGTLAEAITRDFGSFDNFKNEFKTAGMTQFGSGWAWLVSDSTGKLSISKTPNAVLPVVEGKTALLTCDVWEHAYYIDYRNRRPDFIQTFLDKLVDWNVVASRYSAVKA</sequence>
<comment type="cofactor">
    <cofactor evidence="1">
        <name>Fe cation</name>
        <dbReference type="ChEBI" id="CHEBI:24875"/>
    </cofactor>
</comment>
<evidence type="ECO:0000256" key="8">
    <source>
        <dbReference type="RuleBase" id="RU000414"/>
    </source>
</evidence>
<dbReference type="AlphaFoldDB" id="A0A250XC94"/>
<dbReference type="Pfam" id="PF00081">
    <property type="entry name" value="Sod_Fe_N"/>
    <property type="match status" value="1"/>
</dbReference>
<dbReference type="GO" id="GO:0046872">
    <property type="term" value="F:metal ion binding"/>
    <property type="evidence" value="ECO:0007669"/>
    <property type="project" value="UniProtKB-KW"/>
</dbReference>
<name>A0A250XC94_9CHLO</name>
<evidence type="ECO:0000313" key="12">
    <source>
        <dbReference type="Proteomes" id="UP000232323"/>
    </source>
</evidence>
<dbReference type="Gene3D" id="1.10.287.990">
    <property type="entry name" value="Fe,Mn superoxide dismutase (SOD) domain"/>
    <property type="match status" value="1"/>
</dbReference>
<dbReference type="FunFam" id="1.10.287.990:FF:000002">
    <property type="entry name" value="Superoxide dismutase"/>
    <property type="match status" value="1"/>
</dbReference>
<dbReference type="SUPFAM" id="SSF54719">
    <property type="entry name" value="Fe,Mn superoxide dismutase (SOD), C-terminal domain"/>
    <property type="match status" value="1"/>
</dbReference>
<dbReference type="PANTHER" id="PTHR42769:SF3">
    <property type="entry name" value="SUPEROXIDE DISMUTASE [FE] 2, CHLOROPLASTIC"/>
    <property type="match status" value="1"/>
</dbReference>
<evidence type="ECO:0000256" key="6">
    <source>
        <dbReference type="ARBA" id="ARBA00049204"/>
    </source>
</evidence>
<comment type="similarity">
    <text evidence="2 8">Belongs to the iron/manganese superoxide dismutase family.</text>
</comment>
<dbReference type="PROSITE" id="PS00088">
    <property type="entry name" value="SOD_MN"/>
    <property type="match status" value="1"/>
</dbReference>
<evidence type="ECO:0000256" key="1">
    <source>
        <dbReference type="ARBA" id="ARBA00001962"/>
    </source>
</evidence>
<dbReference type="SUPFAM" id="SSF46609">
    <property type="entry name" value="Fe,Mn superoxide dismutase (SOD), N-terminal domain"/>
    <property type="match status" value="1"/>
</dbReference>
<dbReference type="PRINTS" id="PR01703">
    <property type="entry name" value="MNSODISMTASE"/>
</dbReference>
<dbReference type="InterPro" id="IPR036314">
    <property type="entry name" value="SOD_C_sf"/>
</dbReference>
<protein>
    <recommendedName>
        <fullName evidence="8">Superoxide dismutase</fullName>
        <ecNumber evidence="8">1.15.1.1</ecNumber>
    </recommendedName>
</protein>
<dbReference type="GO" id="GO:0042644">
    <property type="term" value="C:chloroplast nucleoid"/>
    <property type="evidence" value="ECO:0007669"/>
    <property type="project" value="TreeGrafter"/>
</dbReference>
<reference evidence="11 12" key="1">
    <citation type="submission" date="2017-08" db="EMBL/GenBank/DDBJ databases">
        <title>Acidophilic green algal genome provides insights into adaptation to an acidic environment.</title>
        <authorList>
            <person name="Hirooka S."/>
            <person name="Hirose Y."/>
            <person name="Kanesaki Y."/>
            <person name="Higuchi S."/>
            <person name="Fujiwara T."/>
            <person name="Onuma R."/>
            <person name="Era A."/>
            <person name="Ohbayashi R."/>
            <person name="Uzuka A."/>
            <person name="Nozaki H."/>
            <person name="Yoshikawa H."/>
            <person name="Miyagishima S.Y."/>
        </authorList>
    </citation>
    <scope>NUCLEOTIDE SEQUENCE [LARGE SCALE GENOMIC DNA]</scope>
    <source>
        <strain evidence="11 12">NIES-2499</strain>
    </source>
</reference>
<evidence type="ECO:0000256" key="3">
    <source>
        <dbReference type="ARBA" id="ARBA00022723"/>
    </source>
</evidence>
<dbReference type="FunFam" id="3.55.40.20:FF:000001">
    <property type="entry name" value="Superoxide dismutase"/>
    <property type="match status" value="1"/>
</dbReference>
<dbReference type="EMBL" id="BEGY01000055">
    <property type="protein sequence ID" value="GAX80698.1"/>
    <property type="molecule type" value="Genomic_DNA"/>
</dbReference>
<dbReference type="Pfam" id="PF02777">
    <property type="entry name" value="Sod_Fe_C"/>
    <property type="match status" value="1"/>
</dbReference>
<feature type="domain" description="Manganese/iron superoxide dismutase C-terminal" evidence="10">
    <location>
        <begin position="127"/>
        <end position="229"/>
    </location>
</feature>
<evidence type="ECO:0000259" key="9">
    <source>
        <dbReference type="Pfam" id="PF00081"/>
    </source>
</evidence>
<dbReference type="InterPro" id="IPR019832">
    <property type="entry name" value="Mn/Fe_SOD_C"/>
</dbReference>
<dbReference type="OrthoDB" id="239262at2759"/>
<feature type="binding site" evidence="7">
    <location>
        <position position="195"/>
    </location>
    <ligand>
        <name>Mn(2+)</name>
        <dbReference type="ChEBI" id="CHEBI:29035"/>
    </ligand>
</feature>
<keyword evidence="12" id="KW-1185">Reference proteome</keyword>
<gene>
    <name evidence="11" type="ORF">CEUSTIGMA_g8133.t1</name>
</gene>
<dbReference type="PANTHER" id="PTHR42769">
    <property type="entry name" value="SUPEROXIDE DISMUTASE"/>
    <property type="match status" value="1"/>
</dbReference>
<evidence type="ECO:0000256" key="5">
    <source>
        <dbReference type="ARBA" id="ARBA00023004"/>
    </source>
</evidence>
<comment type="function">
    <text evidence="8">Destroys radicals which are normally produced within the cells and which are toxic to biological systems.</text>
</comment>
<dbReference type="InterPro" id="IPR019831">
    <property type="entry name" value="Mn/Fe_SOD_N"/>
</dbReference>
<evidence type="ECO:0000313" key="11">
    <source>
        <dbReference type="EMBL" id="GAX80698.1"/>
    </source>
</evidence>
<dbReference type="InterPro" id="IPR036324">
    <property type="entry name" value="Mn/Fe_SOD_N_sf"/>
</dbReference>
<dbReference type="PIRSF" id="PIRSF000349">
    <property type="entry name" value="SODismutase"/>
    <property type="match status" value="1"/>
</dbReference>
<feature type="domain" description="Manganese/iron superoxide dismutase N-terminal" evidence="9">
    <location>
        <begin position="36"/>
        <end position="118"/>
    </location>
</feature>